<dbReference type="Proteomes" id="UP001163046">
    <property type="component" value="Unassembled WGS sequence"/>
</dbReference>
<evidence type="ECO:0000256" key="7">
    <source>
        <dbReference type="SAM" id="MobiDB-lite"/>
    </source>
</evidence>
<dbReference type="GO" id="GO:0046872">
    <property type="term" value="F:metal ion binding"/>
    <property type="evidence" value="ECO:0007669"/>
    <property type="project" value="UniProtKB-KW"/>
</dbReference>
<feature type="compositionally biased region" description="Pro residues" evidence="7">
    <location>
        <begin position="268"/>
        <end position="278"/>
    </location>
</feature>
<dbReference type="InterPro" id="IPR040843">
    <property type="entry name" value="RAMA"/>
</dbReference>
<name>A0A9W9ZZQ1_9CNID</name>
<dbReference type="PANTHER" id="PTHR10410">
    <property type="entry name" value="EUKARYOTIC TRANSLATION INITIATION FACTOR 3 -RELATED"/>
    <property type="match status" value="1"/>
</dbReference>
<evidence type="ECO:0000256" key="4">
    <source>
        <dbReference type="ARBA" id="ARBA00022833"/>
    </source>
</evidence>
<feature type="compositionally biased region" description="Polar residues" evidence="7">
    <location>
        <begin position="149"/>
        <end position="172"/>
    </location>
</feature>
<protein>
    <recommendedName>
        <fullName evidence="8">MPN domain-containing protein</fullName>
    </recommendedName>
</protein>
<dbReference type="EMBL" id="MU825420">
    <property type="protein sequence ID" value="KAJ7390113.1"/>
    <property type="molecule type" value="Genomic_DNA"/>
</dbReference>
<dbReference type="GO" id="GO:0006508">
    <property type="term" value="P:proteolysis"/>
    <property type="evidence" value="ECO:0007669"/>
    <property type="project" value="UniProtKB-KW"/>
</dbReference>
<dbReference type="OrthoDB" id="167806at2759"/>
<keyword evidence="3" id="KW-0378">Hydrolase</keyword>
<evidence type="ECO:0000256" key="6">
    <source>
        <dbReference type="ARBA" id="ARBA00061577"/>
    </source>
</evidence>
<evidence type="ECO:0000256" key="1">
    <source>
        <dbReference type="ARBA" id="ARBA00022670"/>
    </source>
</evidence>
<feature type="compositionally biased region" description="Low complexity" evidence="7">
    <location>
        <begin position="229"/>
        <end position="256"/>
    </location>
</feature>
<dbReference type="InterPro" id="IPR000555">
    <property type="entry name" value="JAMM/MPN+_dom"/>
</dbReference>
<dbReference type="Gene3D" id="3.40.140.10">
    <property type="entry name" value="Cytidine Deaminase, domain 2"/>
    <property type="match status" value="1"/>
</dbReference>
<comment type="caution">
    <text evidence="9">The sequence shown here is derived from an EMBL/GenBank/DDBJ whole genome shotgun (WGS) entry which is preliminary data.</text>
</comment>
<evidence type="ECO:0000256" key="2">
    <source>
        <dbReference type="ARBA" id="ARBA00022723"/>
    </source>
</evidence>
<reference evidence="9" key="1">
    <citation type="submission" date="2023-01" db="EMBL/GenBank/DDBJ databases">
        <title>Genome assembly of the deep-sea coral Lophelia pertusa.</title>
        <authorList>
            <person name="Herrera S."/>
            <person name="Cordes E."/>
        </authorList>
    </citation>
    <scope>NUCLEOTIDE SEQUENCE</scope>
    <source>
        <strain evidence="9">USNM1676648</strain>
        <tissue evidence="9">Polyp</tissue>
    </source>
</reference>
<dbReference type="SUPFAM" id="SSF102712">
    <property type="entry name" value="JAB1/MPN domain"/>
    <property type="match status" value="1"/>
</dbReference>
<dbReference type="CDD" id="cd08067">
    <property type="entry name" value="MPN_2A_DUB"/>
    <property type="match status" value="1"/>
</dbReference>
<comment type="similarity">
    <text evidence="6">Belongs to the peptidase M67 family.</text>
</comment>
<evidence type="ECO:0000259" key="8">
    <source>
        <dbReference type="PROSITE" id="PS50249"/>
    </source>
</evidence>
<feature type="region of interest" description="Disordered" evidence="7">
    <location>
        <begin position="1"/>
        <end position="51"/>
    </location>
</feature>
<keyword evidence="1" id="KW-0645">Protease</keyword>
<organism evidence="9 10">
    <name type="scientific">Desmophyllum pertusum</name>
    <dbReference type="NCBI Taxonomy" id="174260"/>
    <lineage>
        <taxon>Eukaryota</taxon>
        <taxon>Metazoa</taxon>
        <taxon>Cnidaria</taxon>
        <taxon>Anthozoa</taxon>
        <taxon>Hexacorallia</taxon>
        <taxon>Scleractinia</taxon>
        <taxon>Caryophylliina</taxon>
        <taxon>Caryophylliidae</taxon>
        <taxon>Desmophyllum</taxon>
    </lineage>
</organism>
<keyword evidence="5" id="KW-0482">Metalloprotease</keyword>
<sequence length="582" mass="64112">MAAKEDDIDDMDEEEKMDEEENGGDDDDDDDVDAEKPEIVTKPKGRRKPRSVLTGRGVTLGMLLDDGVMEPGEKCLSIDYLGQKFVADLQPDGRIRWPEANQVFNSPSAWAIYCKRLVNPSKKSGCGWASVKYKGKKLDQFKTTWFRKQNPTTSSSHVETPTSSHKASANPGSQSTPISSHKTSSSKSSSSHGDAHNLSSSSSTTSSHSPISAVSQLSAHSKHATQKASGSSSSGSSSWPTGMKPPSKTSHSTTPSGRGRKPNIGCIHPPPVKSPPFSPTALTPSSSSKSSSSSLRSPVEIPSPLSSPPSSGGRKRSAVRTRQSIKYTMLTPDSDPHTLVELVNFSAMGKMQPFSVDISTNCILLMDYHCHLTSSEVVGYLAGQFDPQTHHMKVVQAFPCRCRFADKENAPKVEDELRNAIAQRGLVLVGWYHSHPSYQPDPSVQDIHNQLKYQSLLQQENASYGPCLGIIVSPYDTYRPTKESVMRSFWVQASQDSQAHKLGIPMLINTTLHQDQFLTQDLLNELRWMWSFYKGSPDTINFDNSWHGNQTYLDKVKSSLIKKFPTDQTDGRFLEFINTLLT</sequence>
<dbReference type="PROSITE" id="PS50249">
    <property type="entry name" value="MPN"/>
    <property type="match status" value="1"/>
</dbReference>
<keyword evidence="2" id="KW-0479">Metal-binding</keyword>
<feature type="domain" description="MPN" evidence="8">
    <location>
        <begin position="356"/>
        <end position="491"/>
    </location>
</feature>
<dbReference type="AlphaFoldDB" id="A0A9W9ZZQ1"/>
<dbReference type="FunFam" id="3.40.140.10:FF:000053">
    <property type="entry name" value="MPN domain-containing protein CG4751"/>
    <property type="match status" value="1"/>
</dbReference>
<evidence type="ECO:0000313" key="10">
    <source>
        <dbReference type="Proteomes" id="UP001163046"/>
    </source>
</evidence>
<evidence type="ECO:0000256" key="5">
    <source>
        <dbReference type="ARBA" id="ARBA00023049"/>
    </source>
</evidence>
<feature type="compositionally biased region" description="Acidic residues" evidence="7">
    <location>
        <begin position="1"/>
        <end position="33"/>
    </location>
</feature>
<feature type="compositionally biased region" description="Low complexity" evidence="7">
    <location>
        <begin position="199"/>
        <end position="215"/>
    </location>
</feature>
<keyword evidence="4" id="KW-0862">Zinc</keyword>
<dbReference type="Pfam" id="PF18755">
    <property type="entry name" value="RAMA"/>
    <property type="match status" value="1"/>
</dbReference>
<feature type="region of interest" description="Disordered" evidence="7">
    <location>
        <begin position="149"/>
        <end position="322"/>
    </location>
</feature>
<evidence type="ECO:0000256" key="3">
    <source>
        <dbReference type="ARBA" id="ARBA00022801"/>
    </source>
</evidence>
<dbReference type="GO" id="GO:0008237">
    <property type="term" value="F:metallopeptidase activity"/>
    <property type="evidence" value="ECO:0007669"/>
    <property type="project" value="UniProtKB-KW"/>
</dbReference>
<proteinExistence type="inferred from homology"/>
<feature type="compositionally biased region" description="Low complexity" evidence="7">
    <location>
        <begin position="279"/>
        <end position="311"/>
    </location>
</feature>
<accession>A0A9W9ZZQ1</accession>
<dbReference type="InterPro" id="IPR050242">
    <property type="entry name" value="JAMM_MPN+_peptidase_M67A"/>
</dbReference>
<feature type="compositionally biased region" description="Low complexity" evidence="7">
    <location>
        <begin position="173"/>
        <end position="192"/>
    </location>
</feature>
<dbReference type="Pfam" id="PF01398">
    <property type="entry name" value="JAB"/>
    <property type="match status" value="1"/>
</dbReference>
<keyword evidence="10" id="KW-1185">Reference proteome</keyword>
<dbReference type="InterPro" id="IPR037518">
    <property type="entry name" value="MPN"/>
</dbReference>
<evidence type="ECO:0000313" key="9">
    <source>
        <dbReference type="EMBL" id="KAJ7390113.1"/>
    </source>
</evidence>
<gene>
    <name evidence="9" type="ORF">OS493_027149</name>
</gene>